<organism evidence="1">
    <name type="scientific">Trypanosoma congolense (strain IL3000)</name>
    <dbReference type="NCBI Taxonomy" id="1068625"/>
    <lineage>
        <taxon>Eukaryota</taxon>
        <taxon>Discoba</taxon>
        <taxon>Euglenozoa</taxon>
        <taxon>Kinetoplastea</taxon>
        <taxon>Metakinetoplastina</taxon>
        <taxon>Trypanosomatida</taxon>
        <taxon>Trypanosomatidae</taxon>
        <taxon>Trypanosoma</taxon>
        <taxon>Nannomonas</taxon>
    </lineage>
</organism>
<evidence type="ECO:0000313" key="1">
    <source>
        <dbReference type="EMBL" id="CCC92873.1"/>
    </source>
</evidence>
<gene>
    <name evidence="1" type="ORF">TCIL3000_9_2700</name>
</gene>
<reference evidence="1" key="1">
    <citation type="journal article" date="2012" name="Proc. Natl. Acad. Sci. U.S.A.">
        <title>Antigenic diversity is generated by distinct evolutionary mechanisms in African trypanosome species.</title>
        <authorList>
            <person name="Jackson A.P."/>
            <person name="Berry A."/>
            <person name="Aslett M."/>
            <person name="Allison H.C."/>
            <person name="Burton P."/>
            <person name="Vavrova-Anderson J."/>
            <person name="Brown R."/>
            <person name="Browne H."/>
            <person name="Corton N."/>
            <person name="Hauser H."/>
            <person name="Gamble J."/>
            <person name="Gilderthorp R."/>
            <person name="Marcello L."/>
            <person name="McQuillan J."/>
            <person name="Otto T.D."/>
            <person name="Quail M.A."/>
            <person name="Sanders M.J."/>
            <person name="van Tonder A."/>
            <person name="Ginger M.L."/>
            <person name="Field M.C."/>
            <person name="Barry J.D."/>
            <person name="Hertz-Fowler C."/>
            <person name="Berriman M."/>
        </authorList>
    </citation>
    <scope>NUCLEOTIDE SEQUENCE</scope>
    <source>
        <strain evidence="1">IL3000</strain>
    </source>
</reference>
<dbReference type="AlphaFoldDB" id="G0UU09"/>
<proteinExistence type="predicted"/>
<dbReference type="EMBL" id="HE575322">
    <property type="protein sequence ID" value="CCC92873.1"/>
    <property type="molecule type" value="Genomic_DNA"/>
</dbReference>
<accession>G0UU09</accession>
<name>G0UU09_TRYCI</name>
<sequence>MPHRGAGVQHWVDFSSRNVNFATEGLLITVKNNRYILKCFIFLPLKENFKFCSGYFCVYRLTKRHQAVSHCYEKLKPITDSAEILCWYLVSSKNFWRGSVAMCT</sequence>
<protein>
    <submittedName>
        <fullName evidence="1">Uncharacterized protein</fullName>
    </submittedName>
</protein>